<organism evidence="3 4">
    <name type="scientific">Neisseria lisongii</name>
    <dbReference type="NCBI Taxonomy" id="2912188"/>
    <lineage>
        <taxon>Bacteria</taxon>
        <taxon>Pseudomonadati</taxon>
        <taxon>Pseudomonadota</taxon>
        <taxon>Betaproteobacteria</taxon>
        <taxon>Neisseriales</taxon>
        <taxon>Neisseriaceae</taxon>
        <taxon>Neisseria</taxon>
    </lineage>
</organism>
<reference evidence="3 4" key="1">
    <citation type="submission" date="2023-01" db="EMBL/GenBank/DDBJ databases">
        <authorList>
            <person name="Yang C."/>
        </authorList>
    </citation>
    <scope>NUCLEOTIDE SEQUENCE [LARGE SCALE GENOMIC DNA]</scope>
    <source>
        <strain evidence="3 4">ZJ106</strain>
    </source>
</reference>
<gene>
    <name evidence="3" type="ORF">PJU73_03560</name>
</gene>
<dbReference type="Proteomes" id="UP001221268">
    <property type="component" value="Chromosome"/>
</dbReference>
<dbReference type="InterPro" id="IPR005135">
    <property type="entry name" value="Endo/exonuclease/phosphatase"/>
</dbReference>
<keyword evidence="3" id="KW-0378">Hydrolase</keyword>
<protein>
    <submittedName>
        <fullName evidence="3">Endonuclease/exonuclease/phosphatase family protein</fullName>
    </submittedName>
</protein>
<evidence type="ECO:0000313" key="3">
    <source>
        <dbReference type="EMBL" id="WCL72195.1"/>
    </source>
</evidence>
<dbReference type="Gene3D" id="3.60.10.10">
    <property type="entry name" value="Endonuclease/exonuclease/phosphatase"/>
    <property type="match status" value="1"/>
</dbReference>
<sequence>MLPRAITVTSYNMHKGMSALNRKVQLEHMAEALQQLDSDILFLQEVQGQHRGRSSRLADFPDLPHYDFLGERLSFNRSYGKNAVYPQRHHGNAILSHLPIDTRHNLNISVNKREQRGMLHCEIHPEGWTQPLVCLCAHLNLLEPDRCKQYQTIFDYVSRHIDEHSPLIIAGDFNDWRHKSAPLLGNMLGLTEAFSRNGTHPKTFPARLPLLSLDRIYTRNLDIVSTQIHNDKHWQKLSDHLPLSVTVRPKYSEIPPQNNTRQQDNAVLNF</sequence>
<evidence type="ECO:0000313" key="4">
    <source>
        <dbReference type="Proteomes" id="UP001221268"/>
    </source>
</evidence>
<dbReference type="InterPro" id="IPR051916">
    <property type="entry name" value="GPI-anchor_lipid_remodeler"/>
</dbReference>
<dbReference type="InterPro" id="IPR036691">
    <property type="entry name" value="Endo/exonu/phosph_ase_sf"/>
</dbReference>
<dbReference type="GO" id="GO:0004519">
    <property type="term" value="F:endonuclease activity"/>
    <property type="evidence" value="ECO:0007669"/>
    <property type="project" value="UniProtKB-KW"/>
</dbReference>
<dbReference type="EMBL" id="CP116766">
    <property type="protein sequence ID" value="WCL72195.1"/>
    <property type="molecule type" value="Genomic_DNA"/>
</dbReference>
<keyword evidence="4" id="KW-1185">Reference proteome</keyword>
<dbReference type="PANTHER" id="PTHR14859:SF15">
    <property type="entry name" value="ENDONUCLEASE_EXONUCLEASE_PHOSPHATASE DOMAIN-CONTAINING PROTEIN"/>
    <property type="match status" value="1"/>
</dbReference>
<dbReference type="PANTHER" id="PTHR14859">
    <property type="entry name" value="CALCOFLUOR WHITE HYPERSENSITIVE PROTEIN PRECURSOR"/>
    <property type="match status" value="1"/>
</dbReference>
<evidence type="ECO:0000256" key="1">
    <source>
        <dbReference type="SAM" id="MobiDB-lite"/>
    </source>
</evidence>
<dbReference type="RefSeq" id="WP_237091611.1">
    <property type="nucleotide sequence ID" value="NZ_CP116766.1"/>
</dbReference>
<dbReference type="Pfam" id="PF03372">
    <property type="entry name" value="Exo_endo_phos"/>
    <property type="match status" value="1"/>
</dbReference>
<accession>A0ABY7RKM5</accession>
<keyword evidence="3" id="KW-0540">Nuclease</keyword>
<dbReference type="SUPFAM" id="SSF56219">
    <property type="entry name" value="DNase I-like"/>
    <property type="match status" value="1"/>
</dbReference>
<feature type="region of interest" description="Disordered" evidence="1">
    <location>
        <begin position="250"/>
        <end position="270"/>
    </location>
</feature>
<feature type="compositionally biased region" description="Polar residues" evidence="1">
    <location>
        <begin position="255"/>
        <end position="270"/>
    </location>
</feature>
<keyword evidence="3" id="KW-0255">Endonuclease</keyword>
<name>A0ABY7RKM5_9NEIS</name>
<feature type="domain" description="Endonuclease/exonuclease/phosphatase" evidence="2">
    <location>
        <begin position="10"/>
        <end position="240"/>
    </location>
</feature>
<evidence type="ECO:0000259" key="2">
    <source>
        <dbReference type="Pfam" id="PF03372"/>
    </source>
</evidence>
<proteinExistence type="predicted"/>